<evidence type="ECO:0000256" key="4">
    <source>
        <dbReference type="ARBA" id="ARBA00022692"/>
    </source>
</evidence>
<keyword evidence="9" id="KW-1185">Reference proteome</keyword>
<evidence type="ECO:0000313" key="8">
    <source>
        <dbReference type="EMBL" id="MED3562069.1"/>
    </source>
</evidence>
<keyword evidence="3" id="KW-0533">Nickel</keyword>
<comment type="similarity">
    <text evidence="7">Belongs to the NiCoT transporter (TC 2.A.52) family.</text>
</comment>
<protein>
    <recommendedName>
        <fullName evidence="7">Nickel/cobalt efflux system</fullName>
    </recommendedName>
</protein>
<evidence type="ECO:0000313" key="9">
    <source>
        <dbReference type="Proteomes" id="UP001330749"/>
    </source>
</evidence>
<gene>
    <name evidence="8" type="ORF">P4447_06290</name>
</gene>
<feature type="transmembrane region" description="Helical" evidence="7">
    <location>
        <begin position="118"/>
        <end position="136"/>
    </location>
</feature>
<evidence type="ECO:0000256" key="2">
    <source>
        <dbReference type="ARBA" id="ARBA00022448"/>
    </source>
</evidence>
<feature type="transmembrane region" description="Helical" evidence="7">
    <location>
        <begin position="47"/>
        <end position="67"/>
    </location>
</feature>
<organism evidence="8 9">
    <name type="scientific">Bacillus xiapuensis</name>
    <dbReference type="NCBI Taxonomy" id="2014075"/>
    <lineage>
        <taxon>Bacteria</taxon>
        <taxon>Bacillati</taxon>
        <taxon>Bacillota</taxon>
        <taxon>Bacilli</taxon>
        <taxon>Bacillales</taxon>
        <taxon>Bacillaceae</taxon>
        <taxon>Bacillus</taxon>
    </lineage>
</organism>
<feature type="transmembrane region" description="Helical" evidence="7">
    <location>
        <begin position="185"/>
        <end position="203"/>
    </location>
</feature>
<reference evidence="8 9" key="1">
    <citation type="submission" date="2023-03" db="EMBL/GenBank/DDBJ databases">
        <title>Bacillus Genome Sequencing.</title>
        <authorList>
            <person name="Dunlap C."/>
        </authorList>
    </citation>
    <scope>NUCLEOTIDE SEQUENCE [LARGE SCALE GENOMIC DNA]</scope>
    <source>
        <strain evidence="8 9">B-14544</strain>
    </source>
</reference>
<evidence type="ECO:0000256" key="7">
    <source>
        <dbReference type="RuleBase" id="RU362101"/>
    </source>
</evidence>
<name>A0ABU6N7S4_9BACI</name>
<feature type="transmembrane region" description="Helical" evidence="7">
    <location>
        <begin position="148"/>
        <end position="173"/>
    </location>
</feature>
<dbReference type="Pfam" id="PF03824">
    <property type="entry name" value="NicO"/>
    <property type="match status" value="1"/>
</dbReference>
<dbReference type="InterPro" id="IPR052776">
    <property type="entry name" value="Chloro_ReproSupport/MetalTrans"/>
</dbReference>
<evidence type="ECO:0000256" key="5">
    <source>
        <dbReference type="ARBA" id="ARBA00022989"/>
    </source>
</evidence>
<dbReference type="InterPro" id="IPR011541">
    <property type="entry name" value="Ni/Co_transpt_high_affinity"/>
</dbReference>
<feature type="transmembrane region" description="Helical" evidence="7">
    <location>
        <begin position="79"/>
        <end position="98"/>
    </location>
</feature>
<keyword evidence="5 7" id="KW-1133">Transmembrane helix</keyword>
<keyword evidence="2 7" id="KW-0813">Transport</keyword>
<comment type="caution">
    <text evidence="8">The sequence shown here is derived from an EMBL/GenBank/DDBJ whole genome shotgun (WGS) entry which is preliminary data.</text>
</comment>
<dbReference type="Proteomes" id="UP001330749">
    <property type="component" value="Unassembled WGS sequence"/>
</dbReference>
<dbReference type="PANTHER" id="PTHR33876:SF4">
    <property type="entry name" value="CHLOROPLAST PROTEIN FOR GROWTH AND FERTILITY 2"/>
    <property type="match status" value="1"/>
</dbReference>
<comment type="subcellular location">
    <subcellularLocation>
        <location evidence="7">Cell membrane</location>
        <topology evidence="7">Multi-pass membrane protein</topology>
    </subcellularLocation>
    <subcellularLocation>
        <location evidence="1">Endomembrane system</location>
        <topology evidence="1">Multi-pass membrane protein</topology>
    </subcellularLocation>
</comment>
<accession>A0ABU6N7S4</accession>
<evidence type="ECO:0000256" key="6">
    <source>
        <dbReference type="ARBA" id="ARBA00023136"/>
    </source>
</evidence>
<keyword evidence="6 7" id="KW-0472">Membrane</keyword>
<sequence length="217" mass="23920">MFTSFISVLFLGFILGIKHSIEPDHIIAVSTMVSNSKKLSRSTLTGVFWGIGHTSTLFIVGMILVILKGELSDKWAMSLEFLVGIMLVYLGIKSMVFMKKIDSKQNIKSSERASLIKIAIIGFIHGLAGSAAMVLLTMSTVSTVWQCALYILIFGMGTIIGMLMFTTIIGIPFVYSKKSKGLNRFLTQIAGSVSFIFGIYYIYNLGITEGLFQLWAQ</sequence>
<evidence type="ECO:0000256" key="3">
    <source>
        <dbReference type="ARBA" id="ARBA00022596"/>
    </source>
</evidence>
<dbReference type="PANTHER" id="PTHR33876">
    <property type="entry name" value="UNNAMED PRODUCT"/>
    <property type="match status" value="1"/>
</dbReference>
<keyword evidence="4 7" id="KW-0812">Transmembrane</keyword>
<evidence type="ECO:0000256" key="1">
    <source>
        <dbReference type="ARBA" id="ARBA00004127"/>
    </source>
</evidence>
<proteinExistence type="inferred from homology"/>
<dbReference type="RefSeq" id="WP_327966976.1">
    <property type="nucleotide sequence ID" value="NZ_JARMQG010000070.1"/>
</dbReference>
<dbReference type="EMBL" id="JARMQG010000070">
    <property type="protein sequence ID" value="MED3562069.1"/>
    <property type="molecule type" value="Genomic_DNA"/>
</dbReference>